<keyword evidence="2" id="KW-0255">Endonuclease</keyword>
<dbReference type="InterPro" id="IPR047216">
    <property type="entry name" value="Endonuclease_DUF559_bact"/>
</dbReference>
<dbReference type="InterPro" id="IPR011335">
    <property type="entry name" value="Restrct_endonuc-II-like"/>
</dbReference>
<keyword evidence="2" id="KW-0540">Nuclease</keyword>
<dbReference type="PANTHER" id="PTHR38590:SF1">
    <property type="entry name" value="BLL0828 PROTEIN"/>
    <property type="match status" value="1"/>
</dbReference>
<dbReference type="PANTHER" id="PTHR38590">
    <property type="entry name" value="BLL0828 PROTEIN"/>
    <property type="match status" value="1"/>
</dbReference>
<evidence type="ECO:0000313" key="2">
    <source>
        <dbReference type="EMBL" id="MCX2838064.1"/>
    </source>
</evidence>
<organism evidence="2 3">
    <name type="scientific">Salinimicrobium profundisediminis</name>
    <dbReference type="NCBI Taxonomy" id="2994553"/>
    <lineage>
        <taxon>Bacteria</taxon>
        <taxon>Pseudomonadati</taxon>
        <taxon>Bacteroidota</taxon>
        <taxon>Flavobacteriia</taxon>
        <taxon>Flavobacteriales</taxon>
        <taxon>Flavobacteriaceae</taxon>
        <taxon>Salinimicrobium</taxon>
    </lineage>
</organism>
<dbReference type="Gene3D" id="3.40.960.10">
    <property type="entry name" value="VSR Endonuclease"/>
    <property type="match status" value="1"/>
</dbReference>
<reference evidence="2" key="1">
    <citation type="submission" date="2022-11" db="EMBL/GenBank/DDBJ databases">
        <title>Salinimicrobium profundisediminis sp. nov., isolated from deep-sea sediment of the Mariana Trench.</title>
        <authorList>
            <person name="Fu H."/>
        </authorList>
    </citation>
    <scope>NUCLEOTIDE SEQUENCE</scope>
    <source>
        <strain evidence="2">MT39</strain>
    </source>
</reference>
<gene>
    <name evidence="2" type="ORF">OQ279_07835</name>
</gene>
<dbReference type="AlphaFoldDB" id="A0A9X3CWN7"/>
<keyword evidence="2" id="KW-0378">Hydrolase</keyword>
<sequence>MESNIYDMFYGASPIIHKQARELRGKETKAEKLLWSFLCNRQLQVKFRRQHPINQYIVDFYCHELKLVIEADGGIHDRKEQKEYDHMRNEHLQKFGITLMRFRNSEIFNTTEHVVRLIKNQVDNLR</sequence>
<keyword evidence="3" id="KW-1185">Reference proteome</keyword>
<dbReference type="InterPro" id="IPR007569">
    <property type="entry name" value="DUF559"/>
</dbReference>
<protein>
    <submittedName>
        <fullName evidence="2">Endonuclease domain-containing protein</fullName>
    </submittedName>
</protein>
<evidence type="ECO:0000313" key="3">
    <source>
        <dbReference type="Proteomes" id="UP001148482"/>
    </source>
</evidence>
<dbReference type="RefSeq" id="WP_266069318.1">
    <property type="nucleotide sequence ID" value="NZ_JAPJDA010000011.1"/>
</dbReference>
<dbReference type="Proteomes" id="UP001148482">
    <property type="component" value="Unassembled WGS sequence"/>
</dbReference>
<dbReference type="SUPFAM" id="SSF52980">
    <property type="entry name" value="Restriction endonuclease-like"/>
    <property type="match status" value="1"/>
</dbReference>
<evidence type="ECO:0000259" key="1">
    <source>
        <dbReference type="Pfam" id="PF04480"/>
    </source>
</evidence>
<name>A0A9X3CWN7_9FLAO</name>
<feature type="domain" description="DUF559" evidence="1">
    <location>
        <begin position="17"/>
        <end position="121"/>
    </location>
</feature>
<dbReference type="EMBL" id="JAPJDA010000011">
    <property type="protein sequence ID" value="MCX2838064.1"/>
    <property type="molecule type" value="Genomic_DNA"/>
</dbReference>
<proteinExistence type="predicted"/>
<dbReference type="Pfam" id="PF04480">
    <property type="entry name" value="DUF559"/>
    <property type="match status" value="1"/>
</dbReference>
<dbReference type="CDD" id="cd01038">
    <property type="entry name" value="Endonuclease_DUF559"/>
    <property type="match status" value="1"/>
</dbReference>
<accession>A0A9X3CWN7</accession>
<dbReference type="GO" id="GO:0004519">
    <property type="term" value="F:endonuclease activity"/>
    <property type="evidence" value="ECO:0007669"/>
    <property type="project" value="UniProtKB-KW"/>
</dbReference>
<comment type="caution">
    <text evidence="2">The sequence shown here is derived from an EMBL/GenBank/DDBJ whole genome shotgun (WGS) entry which is preliminary data.</text>
</comment>